<dbReference type="KEGG" id="fro:AALO17_08000"/>
<accession>A0A140DTF7</accession>
<name>A0A140DTF7_9FIRM</name>
<dbReference type="EMBL" id="CP011391">
    <property type="protein sequence ID" value="AMK53934.1"/>
    <property type="molecule type" value="Genomic_DNA"/>
</dbReference>
<sequence>MRISGHCFRLKWSSLKPFNERPFDLNGCTDVTVFFDNRPNML</sequence>
<organism evidence="1 2">
    <name type="scientific">Faecalibaculum rodentium</name>
    <dbReference type="NCBI Taxonomy" id="1702221"/>
    <lineage>
        <taxon>Bacteria</taxon>
        <taxon>Bacillati</taxon>
        <taxon>Bacillota</taxon>
        <taxon>Erysipelotrichia</taxon>
        <taxon>Erysipelotrichales</taxon>
        <taxon>Erysipelotrichaceae</taxon>
        <taxon>Faecalibaculum</taxon>
    </lineage>
</organism>
<evidence type="ECO:0000313" key="1">
    <source>
        <dbReference type="EMBL" id="AMK53934.1"/>
    </source>
</evidence>
<protein>
    <submittedName>
        <fullName evidence="1">Uncharacterized protein</fullName>
    </submittedName>
</protein>
<dbReference type="AlphaFoldDB" id="A0A140DTF7"/>
<dbReference type="Proteomes" id="UP000069771">
    <property type="component" value="Chromosome"/>
</dbReference>
<reference evidence="1 2" key="1">
    <citation type="journal article" date="2016" name="Gut Pathog.">
        <title>Whole genome sequencing of "Faecalibaculum rodentium" ALO17, isolated from C57BL/6J laboratory mouse feces.</title>
        <authorList>
            <person name="Lim S."/>
            <person name="Chang D.H."/>
            <person name="Ahn S."/>
            <person name="Kim B.C."/>
        </authorList>
    </citation>
    <scope>NUCLEOTIDE SEQUENCE [LARGE SCALE GENOMIC DNA]</scope>
    <source>
        <strain evidence="1 2">Alo17</strain>
    </source>
</reference>
<evidence type="ECO:0000313" key="2">
    <source>
        <dbReference type="Proteomes" id="UP000069771"/>
    </source>
</evidence>
<dbReference type="STRING" id="1702221.AALO17_08000"/>
<keyword evidence="2" id="KW-1185">Reference proteome</keyword>
<proteinExistence type="predicted"/>
<gene>
    <name evidence="1" type="ORF">AALO17_08000</name>
</gene>